<gene>
    <name evidence="2" type="ORF">PBV87_04060</name>
</gene>
<dbReference type="RefSeq" id="WP_271011236.1">
    <property type="nucleotide sequence ID" value="NZ_JAQIFT010000016.1"/>
</dbReference>
<keyword evidence="1" id="KW-0812">Transmembrane</keyword>
<keyword evidence="1" id="KW-1133">Transmembrane helix</keyword>
<dbReference type="EMBL" id="JAQIFT010000016">
    <property type="protein sequence ID" value="MDA3730673.1"/>
    <property type="molecule type" value="Genomic_DNA"/>
</dbReference>
<name>A0AA42DKM6_9FIRM</name>
<evidence type="ECO:0000313" key="2">
    <source>
        <dbReference type="EMBL" id="MDA3730673.1"/>
    </source>
</evidence>
<keyword evidence="3" id="KW-1185">Reference proteome</keyword>
<evidence type="ECO:0000313" key="3">
    <source>
        <dbReference type="Proteomes" id="UP001169242"/>
    </source>
</evidence>
<reference evidence="2" key="1">
    <citation type="journal article" date="2023" name="Int. J. Syst. Evol. Microbiol.">
        <title>&lt;i&gt;Holtiella tumoricola&lt;/i&gt; gen. nov. sp. nov., isolated from a human clinical sample.</title>
        <authorList>
            <person name="Allen-Vercoe E."/>
            <person name="Daigneault M.C."/>
            <person name="Vancuren S.J."/>
            <person name="Cochrane K."/>
            <person name="O'Neal L.L."/>
            <person name="Sankaranarayanan K."/>
            <person name="Lawson P.A."/>
        </authorList>
    </citation>
    <scope>NUCLEOTIDE SEQUENCE</scope>
    <source>
        <strain evidence="2">CC70A</strain>
    </source>
</reference>
<organism evidence="2 3">
    <name type="scientific">Holtiella tumoricola</name>
    <dbReference type="NCBI Taxonomy" id="3018743"/>
    <lineage>
        <taxon>Bacteria</taxon>
        <taxon>Bacillati</taxon>
        <taxon>Bacillota</taxon>
        <taxon>Clostridia</taxon>
        <taxon>Lachnospirales</taxon>
        <taxon>Cellulosilyticaceae</taxon>
        <taxon>Holtiella</taxon>
    </lineage>
</organism>
<dbReference type="Proteomes" id="UP001169242">
    <property type="component" value="Unassembled WGS sequence"/>
</dbReference>
<accession>A0AA42DKM6</accession>
<proteinExistence type="predicted"/>
<feature type="transmembrane region" description="Helical" evidence="1">
    <location>
        <begin position="42"/>
        <end position="65"/>
    </location>
</feature>
<sequence length="66" mass="7188">MQAVGFVLFVIGIMLVFAAKRIVLAKVKLEKQDQEEMEMLAQGGVIAVKVAGFIVALVGILFLIIR</sequence>
<dbReference type="AlphaFoldDB" id="A0AA42DKM6"/>
<keyword evidence="1" id="KW-0472">Membrane</keyword>
<evidence type="ECO:0000256" key="1">
    <source>
        <dbReference type="SAM" id="Phobius"/>
    </source>
</evidence>
<comment type="caution">
    <text evidence="2">The sequence shown here is derived from an EMBL/GenBank/DDBJ whole genome shotgun (WGS) entry which is preliminary data.</text>
</comment>
<protein>
    <submittedName>
        <fullName evidence="2">Uncharacterized protein</fullName>
    </submittedName>
</protein>